<keyword evidence="9" id="KW-1185">Reference proteome</keyword>
<evidence type="ECO:0000256" key="5">
    <source>
        <dbReference type="ARBA" id="ARBA00023136"/>
    </source>
</evidence>
<name>A0ABM7MW27_ERWRD</name>
<feature type="transmembrane region" description="Helical" evidence="6">
    <location>
        <begin position="42"/>
        <end position="62"/>
    </location>
</feature>
<evidence type="ECO:0000256" key="4">
    <source>
        <dbReference type="ARBA" id="ARBA00022989"/>
    </source>
</evidence>
<feature type="domain" description="Polysaccharide chain length determinant N-terminal" evidence="7">
    <location>
        <begin position="26"/>
        <end position="121"/>
    </location>
</feature>
<dbReference type="Pfam" id="PF02706">
    <property type="entry name" value="Wzz"/>
    <property type="match status" value="1"/>
</dbReference>
<dbReference type="PANTHER" id="PTHR32309">
    <property type="entry name" value="TYROSINE-PROTEIN KINASE"/>
    <property type="match status" value="1"/>
</dbReference>
<dbReference type="RefSeq" id="WP_212815846.1">
    <property type="nucleotide sequence ID" value="NZ_AP024329.1"/>
</dbReference>
<dbReference type="Proteomes" id="UP000677515">
    <property type="component" value="Chromosome"/>
</dbReference>
<dbReference type="NCBIfam" id="NF007699">
    <property type="entry name" value="PRK10381.1"/>
    <property type="match status" value="1"/>
</dbReference>
<evidence type="ECO:0000259" key="7">
    <source>
        <dbReference type="Pfam" id="PF02706"/>
    </source>
</evidence>
<gene>
    <name evidence="8" type="primary">wzz_1</name>
    <name evidence="8" type="ORF">ERHA53_07360</name>
</gene>
<dbReference type="InterPro" id="IPR003856">
    <property type="entry name" value="LPS_length_determ_N"/>
</dbReference>
<dbReference type="InterPro" id="IPR050445">
    <property type="entry name" value="Bact_polysacc_biosynth/exp"/>
</dbReference>
<evidence type="ECO:0000256" key="3">
    <source>
        <dbReference type="ARBA" id="ARBA00022692"/>
    </source>
</evidence>
<keyword evidence="3 6" id="KW-0812">Transmembrane</keyword>
<evidence type="ECO:0000313" key="8">
    <source>
        <dbReference type="EMBL" id="BCQ33393.1"/>
    </source>
</evidence>
<evidence type="ECO:0000256" key="6">
    <source>
        <dbReference type="SAM" id="Phobius"/>
    </source>
</evidence>
<proteinExistence type="predicted"/>
<keyword evidence="5 6" id="KW-0472">Membrane</keyword>
<accession>A0ABM7MW27</accession>
<keyword evidence="4 6" id="KW-1133">Transmembrane helix</keyword>
<evidence type="ECO:0000256" key="2">
    <source>
        <dbReference type="ARBA" id="ARBA00022475"/>
    </source>
</evidence>
<evidence type="ECO:0000313" key="9">
    <source>
        <dbReference type="Proteomes" id="UP000677515"/>
    </source>
</evidence>
<dbReference type="EMBL" id="AP024329">
    <property type="protein sequence ID" value="BCQ33393.1"/>
    <property type="molecule type" value="Genomic_DNA"/>
</dbReference>
<organism evidence="8 9">
    <name type="scientific">Erwinia rhapontici</name>
    <name type="common">Pectobacterium rhapontici</name>
    <dbReference type="NCBI Taxonomy" id="55212"/>
    <lineage>
        <taxon>Bacteria</taxon>
        <taxon>Pseudomonadati</taxon>
        <taxon>Pseudomonadota</taxon>
        <taxon>Gammaproteobacteria</taxon>
        <taxon>Enterobacterales</taxon>
        <taxon>Erwiniaceae</taxon>
        <taxon>Erwinia</taxon>
    </lineage>
</organism>
<reference evidence="8 9" key="1">
    <citation type="submission" date="2021-01" db="EMBL/GenBank/DDBJ databases">
        <title>Complete genome sequence of Erwinia rhapontici MAFF 311153.</title>
        <authorList>
            <person name="Morohoshi T."/>
            <person name="Someya N."/>
        </authorList>
    </citation>
    <scope>NUCLEOTIDE SEQUENCE [LARGE SCALE GENOMIC DNA]</scope>
    <source>
        <strain evidence="8 9">MAFF 311153</strain>
    </source>
</reference>
<keyword evidence="2" id="KW-1003">Cell membrane</keyword>
<dbReference type="SUPFAM" id="SSF160355">
    <property type="entry name" value="Bacterial polysaccharide co-polymerase-like"/>
    <property type="match status" value="1"/>
</dbReference>
<protein>
    <submittedName>
        <fullName evidence="8">LPS O-antigen length regulator</fullName>
    </submittedName>
</protein>
<sequence>MNPPRIIDPVRSAHVGGLSQPDHSDDEINLIELLSVLVRSKFTIMFFCVIAMSGGVAVSYLLPQRWTSSAELIIPQATQLQGMDKMLAALEVLDIQSDISPGSLLSEFMRNFDAYNLREKYLVSTDYFKQLSKNKANTPEMRHRLINAILQGNISSRSSLQDKAANQKEYLYYDVTFSAENPVVARDLLQGYINYVTTVVEDDVYHRLRYQVEMRKSQAIGKYNFDSARAETAYRINLERLQYALEIAKAAGLQKPSWSHGSSNQDDPDFPVTLGADGLDRKLKIVESLKTPTVLNADLQNRHLYIEKINELNIDKLIFQPFKYMRAPMVPLQRDAPKRSLIVLLSALAGLIAGCGYVLLNTAIKQHRLTTDRLS</sequence>
<comment type="subcellular location">
    <subcellularLocation>
        <location evidence="1">Cell membrane</location>
        <topology evidence="1">Multi-pass membrane protein</topology>
    </subcellularLocation>
</comment>
<evidence type="ECO:0000256" key="1">
    <source>
        <dbReference type="ARBA" id="ARBA00004651"/>
    </source>
</evidence>
<dbReference type="PANTHER" id="PTHR32309:SF13">
    <property type="entry name" value="FERRIC ENTEROBACTIN TRANSPORT PROTEIN FEPE"/>
    <property type="match status" value="1"/>
</dbReference>
<dbReference type="Gene3D" id="3.30.1890.10">
    <property type="entry name" value="FepE-like"/>
    <property type="match status" value="1"/>
</dbReference>
<feature type="transmembrane region" description="Helical" evidence="6">
    <location>
        <begin position="341"/>
        <end position="360"/>
    </location>
</feature>